<dbReference type="EMBL" id="BBXM02000003">
    <property type="protein sequence ID" value="GIC88900.1"/>
    <property type="molecule type" value="Genomic_DNA"/>
</dbReference>
<reference evidence="2" key="1">
    <citation type="journal article" date="2015" name="Genome Announc.">
        <title>Draft Genome Sequence of the Pathogenic Filamentous Fungus Aspergillus udagawae Strain IFM 46973T.</title>
        <authorList>
            <person name="Kusuya Y."/>
            <person name="Takahashi-Nakaguchi A."/>
            <person name="Takahashi H."/>
            <person name="Yaguchi T."/>
        </authorList>
    </citation>
    <scope>NUCLEOTIDE SEQUENCE</scope>
    <source>
        <strain evidence="2">IFM 46973</strain>
    </source>
</reference>
<keyword evidence="1" id="KW-0732">Signal</keyword>
<dbReference type="AlphaFoldDB" id="A0A8E0V0J9"/>
<protein>
    <submittedName>
        <fullName evidence="2">Uncharacterized protein</fullName>
    </submittedName>
</protein>
<feature type="chain" id="PRO_5034375892" evidence="1">
    <location>
        <begin position="19"/>
        <end position="98"/>
    </location>
</feature>
<reference evidence="2" key="2">
    <citation type="submission" date="2021-01" db="EMBL/GenBank/DDBJ databases">
        <title>Pan-genome distribution and transcriptional activeness of fungal secondary metabolism genes in Aspergillus section Fumigati.</title>
        <authorList>
            <person name="Takahashi H."/>
            <person name="Umemura M."/>
            <person name="Ninomiya A."/>
            <person name="Kusuya Y."/>
            <person name="Urayama S."/>
            <person name="Shimizu M."/>
            <person name="Watanabe A."/>
            <person name="Kamei K."/>
            <person name="Yaguchi T."/>
            <person name="Hagiwara D."/>
        </authorList>
    </citation>
    <scope>NUCLEOTIDE SEQUENCE</scope>
    <source>
        <strain evidence="2">IFM 46973</strain>
    </source>
</reference>
<dbReference type="RefSeq" id="XP_043146166.1">
    <property type="nucleotide sequence ID" value="XM_043290231.1"/>
</dbReference>
<evidence type="ECO:0000313" key="3">
    <source>
        <dbReference type="Proteomes" id="UP000036893"/>
    </source>
</evidence>
<name>A0A8E0V0J9_9EURO</name>
<organism evidence="2 3">
    <name type="scientific">Aspergillus udagawae</name>
    <dbReference type="NCBI Taxonomy" id="91492"/>
    <lineage>
        <taxon>Eukaryota</taxon>
        <taxon>Fungi</taxon>
        <taxon>Dikarya</taxon>
        <taxon>Ascomycota</taxon>
        <taxon>Pezizomycotina</taxon>
        <taxon>Eurotiomycetes</taxon>
        <taxon>Eurotiomycetidae</taxon>
        <taxon>Eurotiales</taxon>
        <taxon>Aspergillaceae</taxon>
        <taxon>Aspergillus</taxon>
        <taxon>Aspergillus subgen. Fumigati</taxon>
    </lineage>
</organism>
<dbReference type="Proteomes" id="UP000036893">
    <property type="component" value="Unassembled WGS sequence"/>
</dbReference>
<gene>
    <name evidence="2" type="ORF">Aud_005302</name>
</gene>
<comment type="caution">
    <text evidence="2">The sequence shown here is derived from an EMBL/GenBank/DDBJ whole genome shotgun (WGS) entry which is preliminary data.</text>
</comment>
<evidence type="ECO:0000256" key="1">
    <source>
        <dbReference type="SAM" id="SignalP"/>
    </source>
</evidence>
<evidence type="ECO:0000313" key="2">
    <source>
        <dbReference type="EMBL" id="GIC88900.1"/>
    </source>
</evidence>
<feature type="signal peptide" evidence="1">
    <location>
        <begin position="1"/>
        <end position="18"/>
    </location>
</feature>
<dbReference type="GeneID" id="66992778"/>
<sequence length="98" mass="10544">MKLTALFCTLMAAAAVSASTVPREEFQILDTCGSGYGGDQRPLLIVIRVKRSSAEVVGGQRSETVVGPHATVAMTAEPFARMIIIGLEWYMANLPPNY</sequence>
<accession>A0A8E0V0J9</accession>
<proteinExistence type="predicted"/>